<reference evidence="1 2" key="1">
    <citation type="submission" date="2019-05" db="EMBL/GenBank/DDBJ databases">
        <title>Another draft genome of Portunus trituberculatus and its Hox gene families provides insights of decapod evolution.</title>
        <authorList>
            <person name="Jeong J.-H."/>
            <person name="Song I."/>
            <person name="Kim S."/>
            <person name="Choi T."/>
            <person name="Kim D."/>
            <person name="Ryu S."/>
            <person name="Kim W."/>
        </authorList>
    </citation>
    <scope>NUCLEOTIDE SEQUENCE [LARGE SCALE GENOMIC DNA]</scope>
    <source>
        <tissue evidence="1">Muscle</tissue>
    </source>
</reference>
<sequence>MARPAPPRPRAPIQPVPCPAFTCPAIHPTIVQGTAVTIVSIPTHAVRGGAGVFRGTLGLLAVAPELHQSTVVGAVFVLAARAIIQGLTLALPRHTVAPVRTVQGALCGGGEGEKG</sequence>
<name>A0A5B7J2R5_PORTR</name>
<dbReference type="Proteomes" id="UP000324222">
    <property type="component" value="Unassembled WGS sequence"/>
</dbReference>
<keyword evidence="2" id="KW-1185">Reference proteome</keyword>
<accession>A0A5B7J2R5</accession>
<organism evidence="1 2">
    <name type="scientific">Portunus trituberculatus</name>
    <name type="common">Swimming crab</name>
    <name type="synonym">Neptunus trituberculatus</name>
    <dbReference type="NCBI Taxonomy" id="210409"/>
    <lineage>
        <taxon>Eukaryota</taxon>
        <taxon>Metazoa</taxon>
        <taxon>Ecdysozoa</taxon>
        <taxon>Arthropoda</taxon>
        <taxon>Crustacea</taxon>
        <taxon>Multicrustacea</taxon>
        <taxon>Malacostraca</taxon>
        <taxon>Eumalacostraca</taxon>
        <taxon>Eucarida</taxon>
        <taxon>Decapoda</taxon>
        <taxon>Pleocyemata</taxon>
        <taxon>Brachyura</taxon>
        <taxon>Eubrachyura</taxon>
        <taxon>Portunoidea</taxon>
        <taxon>Portunidae</taxon>
        <taxon>Portuninae</taxon>
        <taxon>Portunus</taxon>
    </lineage>
</organism>
<protein>
    <submittedName>
        <fullName evidence="1">Uncharacterized protein</fullName>
    </submittedName>
</protein>
<dbReference type="EMBL" id="VSRR010079399">
    <property type="protein sequence ID" value="MPC88939.1"/>
    <property type="molecule type" value="Genomic_DNA"/>
</dbReference>
<proteinExistence type="predicted"/>
<comment type="caution">
    <text evidence="1">The sequence shown here is derived from an EMBL/GenBank/DDBJ whole genome shotgun (WGS) entry which is preliminary data.</text>
</comment>
<gene>
    <name evidence="1" type="ORF">E2C01_083864</name>
</gene>
<dbReference type="AlphaFoldDB" id="A0A5B7J2R5"/>
<evidence type="ECO:0000313" key="2">
    <source>
        <dbReference type="Proteomes" id="UP000324222"/>
    </source>
</evidence>
<evidence type="ECO:0000313" key="1">
    <source>
        <dbReference type="EMBL" id="MPC88939.1"/>
    </source>
</evidence>